<proteinExistence type="predicted"/>
<dbReference type="InterPro" id="IPR013783">
    <property type="entry name" value="Ig-like_fold"/>
</dbReference>
<dbReference type="Proteomes" id="UP000660611">
    <property type="component" value="Unassembled WGS sequence"/>
</dbReference>
<keyword evidence="2" id="KW-0326">Glycosidase</keyword>
<evidence type="ECO:0000259" key="4">
    <source>
        <dbReference type="PROSITE" id="PS50853"/>
    </source>
</evidence>
<organism evidence="5 6">
    <name type="scientific">Dactylosporangium siamense</name>
    <dbReference type="NCBI Taxonomy" id="685454"/>
    <lineage>
        <taxon>Bacteria</taxon>
        <taxon>Bacillati</taxon>
        <taxon>Actinomycetota</taxon>
        <taxon>Actinomycetes</taxon>
        <taxon>Micromonosporales</taxon>
        <taxon>Micromonosporaceae</taxon>
        <taxon>Dactylosporangium</taxon>
    </lineage>
</organism>
<dbReference type="Pfam" id="PF26607">
    <property type="entry name" value="DUF8189"/>
    <property type="match status" value="1"/>
</dbReference>
<dbReference type="InterPro" id="IPR058502">
    <property type="entry name" value="PLL-like_beta-prop"/>
</dbReference>
<dbReference type="PANTHER" id="PTHR46708">
    <property type="entry name" value="TENASCIN"/>
    <property type="match status" value="1"/>
</dbReference>
<keyword evidence="1" id="KW-0677">Repeat</keyword>
<keyword evidence="6" id="KW-1185">Reference proteome</keyword>
<keyword evidence="3" id="KW-0624">Polysaccharide degradation</keyword>
<feature type="domain" description="Fibronectin type-III" evidence="4">
    <location>
        <begin position="234"/>
        <end position="329"/>
    </location>
</feature>
<dbReference type="PROSITE" id="PS50853">
    <property type="entry name" value="FN3"/>
    <property type="match status" value="4"/>
</dbReference>
<dbReference type="EMBL" id="BONQ01000083">
    <property type="protein sequence ID" value="GIG47535.1"/>
    <property type="molecule type" value="Genomic_DNA"/>
</dbReference>
<dbReference type="RefSeq" id="WP_203849250.1">
    <property type="nucleotide sequence ID" value="NZ_BAAAVW010000018.1"/>
</dbReference>
<evidence type="ECO:0000313" key="6">
    <source>
        <dbReference type="Proteomes" id="UP000660611"/>
    </source>
</evidence>
<name>A0A919PMK6_9ACTN</name>
<accession>A0A919PMK6</accession>
<evidence type="ECO:0000313" key="5">
    <source>
        <dbReference type="EMBL" id="GIG47535.1"/>
    </source>
</evidence>
<gene>
    <name evidence="5" type="ORF">Dsi01nite_055760</name>
</gene>
<dbReference type="PANTHER" id="PTHR46708:SF2">
    <property type="entry name" value="FIBRONECTIN TYPE-III DOMAIN-CONTAINING PROTEIN"/>
    <property type="match status" value="1"/>
</dbReference>
<evidence type="ECO:0000256" key="2">
    <source>
        <dbReference type="ARBA" id="ARBA00023295"/>
    </source>
</evidence>
<reference evidence="5" key="1">
    <citation type="submission" date="2021-01" db="EMBL/GenBank/DDBJ databases">
        <title>Whole genome shotgun sequence of Dactylosporangium siamense NBRC 106093.</title>
        <authorList>
            <person name="Komaki H."/>
            <person name="Tamura T."/>
        </authorList>
    </citation>
    <scope>NUCLEOTIDE SEQUENCE</scope>
    <source>
        <strain evidence="5">NBRC 106093</strain>
    </source>
</reference>
<dbReference type="CDD" id="cd00063">
    <property type="entry name" value="FN3"/>
    <property type="match status" value="4"/>
</dbReference>
<dbReference type="GO" id="GO:0016798">
    <property type="term" value="F:hydrolase activity, acting on glycosyl bonds"/>
    <property type="evidence" value="ECO:0007669"/>
    <property type="project" value="UniProtKB-KW"/>
</dbReference>
<dbReference type="SMART" id="SM00060">
    <property type="entry name" value="FN3"/>
    <property type="match status" value="5"/>
</dbReference>
<dbReference type="AlphaFoldDB" id="A0A919PMK6"/>
<dbReference type="SUPFAM" id="SSF49265">
    <property type="entry name" value="Fibronectin type III"/>
    <property type="match status" value="2"/>
</dbReference>
<dbReference type="Pfam" id="PF00041">
    <property type="entry name" value="fn3"/>
    <property type="match status" value="4"/>
</dbReference>
<dbReference type="InterPro" id="IPR036116">
    <property type="entry name" value="FN3_sf"/>
</dbReference>
<keyword evidence="3" id="KW-0119">Carbohydrate metabolism</keyword>
<dbReference type="InterPro" id="IPR003961">
    <property type="entry name" value="FN3_dom"/>
</dbReference>
<dbReference type="GO" id="GO:0000272">
    <property type="term" value="P:polysaccharide catabolic process"/>
    <property type="evidence" value="ECO:0007669"/>
    <property type="project" value="UniProtKB-KW"/>
</dbReference>
<evidence type="ECO:0000256" key="3">
    <source>
        <dbReference type="ARBA" id="ARBA00023326"/>
    </source>
</evidence>
<feature type="domain" description="Fibronectin type-III" evidence="4">
    <location>
        <begin position="135"/>
        <end position="233"/>
    </location>
</feature>
<dbReference type="SUPFAM" id="SSF89372">
    <property type="entry name" value="Fucose-specific lectin"/>
    <property type="match status" value="1"/>
</dbReference>
<evidence type="ECO:0000256" key="1">
    <source>
        <dbReference type="ARBA" id="ARBA00022737"/>
    </source>
</evidence>
<feature type="domain" description="Fibronectin type-III" evidence="4">
    <location>
        <begin position="427"/>
        <end position="524"/>
    </location>
</feature>
<dbReference type="InterPro" id="IPR050991">
    <property type="entry name" value="ECM_Regulatory_Proteins"/>
</dbReference>
<feature type="domain" description="Fibronectin type-III" evidence="4">
    <location>
        <begin position="330"/>
        <end position="418"/>
    </location>
</feature>
<keyword evidence="2" id="KW-0378">Hydrolase</keyword>
<sequence>MTAGSLLVASPASAAGNLTTYSADVTAAPLSLKVVFTNTDTDATGAVVPAAADDLSSFTAYADGTDADSTPDSSCTVATPGGNATTVQCYIPNLVAGQQYTVTTKARNLANTADLSATPTVTAAGAATTPTALAAPSGVVATATGVSGKVDVSWLPGNNTGATVNNFTVTALAAGVATDKTCTSTNGSVYTCTVTGLTDGTAYTFTAVANGPSSTVSAASTASGPATPGVAPDAPTDVVASTTVAGTATVSWTPSATAGVTGYAVTAWKNDVADAPTTTCTPVVTGSTAITCTATSLVAGAVYKFKVTAAKGALTSAAADSNEINILGSVGVPTSIVATGGDTEATVSWAAPASGTAAKYRVTATSAGVIKTCVTTGMTCTVTGLTNGATYTLAVAAINSSGTQSAATASVPPTVMPAVVPKPSAPAVTPPAADDVTSTSATIAWTPAAPVGGAAVVYYVATATPTAPAAASAGALSCTAVAPAVTCSINGLTPGTAYDVTVVAYASPTVYSTAASTPITTDGAAPGSAGAMHGPIITNHDGLSQMFARGGDNNLYTSVQAANGTWGAWTNLSGLIFSDPTAVLNANGRITVFAIGGDHSIWYRLQNGDGSFAWWTRLGAEKYAIDIEVAQNADGTVAVFTRGQDSNLYSQVQTDPADPSQWSGWTNMSGLIYSNPTAFTRADGVMEVFAVGADGSVWHRVQSAPNSGTWGWWTHVA</sequence>
<comment type="caution">
    <text evidence="5">The sequence shown here is derived from an EMBL/GenBank/DDBJ whole genome shotgun (WGS) entry which is preliminary data.</text>
</comment>
<protein>
    <recommendedName>
        <fullName evidence="4">Fibronectin type-III domain-containing protein</fullName>
    </recommendedName>
</protein>
<dbReference type="Gene3D" id="2.60.40.10">
    <property type="entry name" value="Immunoglobulins"/>
    <property type="match status" value="4"/>
</dbReference>